<dbReference type="PANTHER" id="PTHR45752:SF195">
    <property type="entry name" value="LEUCINE-RICH REPEAT (LRR) FAMILY PROTEIN-RELATED"/>
    <property type="match status" value="1"/>
</dbReference>
<evidence type="ECO:0000313" key="3">
    <source>
        <dbReference type="EMBL" id="CAF3692909.1"/>
    </source>
</evidence>
<dbReference type="Proteomes" id="UP000663836">
    <property type="component" value="Unassembled WGS sequence"/>
</dbReference>
<dbReference type="SUPFAM" id="SSF52058">
    <property type="entry name" value="L domain-like"/>
    <property type="match status" value="1"/>
</dbReference>
<evidence type="ECO:0000313" key="2">
    <source>
        <dbReference type="EMBL" id="CAF1169680.1"/>
    </source>
</evidence>
<proteinExistence type="predicted"/>
<comment type="caution">
    <text evidence="3">The sequence shown here is derived from an EMBL/GenBank/DDBJ whole genome shotgun (WGS) entry which is preliminary data.</text>
</comment>
<dbReference type="AlphaFoldDB" id="A0A818U9C3"/>
<name>A0A818U9C3_9BILA</name>
<dbReference type="PANTHER" id="PTHR45752">
    <property type="entry name" value="LEUCINE-RICH REPEAT-CONTAINING"/>
    <property type="match status" value="1"/>
</dbReference>
<reference evidence="3" key="1">
    <citation type="submission" date="2021-02" db="EMBL/GenBank/DDBJ databases">
        <authorList>
            <person name="Nowell W R."/>
        </authorList>
    </citation>
    <scope>NUCLEOTIDE SEQUENCE</scope>
</reference>
<keyword evidence="1" id="KW-0732">Signal</keyword>
<accession>A0A818U9C3</accession>
<dbReference type="Proteomes" id="UP000663864">
    <property type="component" value="Unassembled WGS sequence"/>
</dbReference>
<dbReference type="EMBL" id="CAJNOT010001240">
    <property type="protein sequence ID" value="CAF1169680.1"/>
    <property type="molecule type" value="Genomic_DNA"/>
</dbReference>
<gene>
    <name evidence="3" type="ORF">JBS370_LOCUS8977</name>
    <name evidence="2" type="ORF">ZHD862_LOCUS21143</name>
</gene>
<sequence>MQYLVTLSLSICFIQLMIATQSFKDMHSNEEIPSETRVPLDCSLYDDDYDVLASFPFHVNIQSDGVHSSTTYAYQETEYQIYMLVIENENVLPLTVFCLKHLKYFNMINSSIFPYFSDNDADFQFPPEIEYLSSSLTTVYIENTKVTQLPENFGKLKNLSSFEMRNTGLINLPDAIGNLPLNFLRLDKNNLVSLPQTISNIGSLNMLILDDNLRLHSLQSLNGNRNMQYIMARNCSIDRLPYNLPNLISATICLIPRNCIQL</sequence>
<organism evidence="3 4">
    <name type="scientific">Rotaria sordida</name>
    <dbReference type="NCBI Taxonomy" id="392033"/>
    <lineage>
        <taxon>Eukaryota</taxon>
        <taxon>Metazoa</taxon>
        <taxon>Spiralia</taxon>
        <taxon>Gnathifera</taxon>
        <taxon>Rotifera</taxon>
        <taxon>Eurotatoria</taxon>
        <taxon>Bdelloidea</taxon>
        <taxon>Philodinida</taxon>
        <taxon>Philodinidae</taxon>
        <taxon>Rotaria</taxon>
    </lineage>
</organism>
<evidence type="ECO:0000256" key="1">
    <source>
        <dbReference type="SAM" id="SignalP"/>
    </source>
</evidence>
<dbReference type="Gene3D" id="3.80.10.10">
    <property type="entry name" value="Ribonuclease Inhibitor"/>
    <property type="match status" value="1"/>
</dbReference>
<evidence type="ECO:0000313" key="4">
    <source>
        <dbReference type="Proteomes" id="UP000663836"/>
    </source>
</evidence>
<feature type="signal peptide" evidence="1">
    <location>
        <begin position="1"/>
        <end position="19"/>
    </location>
</feature>
<feature type="chain" id="PRO_5036414956" evidence="1">
    <location>
        <begin position="20"/>
        <end position="262"/>
    </location>
</feature>
<dbReference type="InterPro" id="IPR050715">
    <property type="entry name" value="LRR-SigEffector_domain"/>
</dbReference>
<dbReference type="InterPro" id="IPR032675">
    <property type="entry name" value="LRR_dom_sf"/>
</dbReference>
<protein>
    <submittedName>
        <fullName evidence="3">Uncharacterized protein</fullName>
    </submittedName>
</protein>
<dbReference type="EMBL" id="CAJOBD010000588">
    <property type="protein sequence ID" value="CAF3692909.1"/>
    <property type="molecule type" value="Genomic_DNA"/>
</dbReference>